<accession>A0A084GQ26</accession>
<organism evidence="1 2">
    <name type="scientific">Metabacillus indicus</name>
    <name type="common">Bacillus indicus</name>
    <dbReference type="NCBI Taxonomy" id="246786"/>
    <lineage>
        <taxon>Bacteria</taxon>
        <taxon>Bacillati</taxon>
        <taxon>Bacillota</taxon>
        <taxon>Bacilli</taxon>
        <taxon>Bacillales</taxon>
        <taxon>Bacillaceae</taxon>
        <taxon>Metabacillus</taxon>
    </lineage>
</organism>
<evidence type="ECO:0000313" key="2">
    <source>
        <dbReference type="Proteomes" id="UP000028549"/>
    </source>
</evidence>
<gene>
    <name evidence="1" type="ORF">GS18_0215220</name>
</gene>
<dbReference type="RefSeq" id="WP_029566213.1">
    <property type="nucleotide sequence ID" value="NZ_CANLZQ010000014.1"/>
</dbReference>
<reference evidence="1 2" key="1">
    <citation type="journal article" date="2005" name="Int. J. Syst. Evol. Microbiol.">
        <title>Bacillus cibi sp. nov., isolated from jeotgal, a traditional Korean fermented seafood.</title>
        <authorList>
            <person name="Yoon J.H."/>
            <person name="Lee C.H."/>
            <person name="Oh T.K."/>
        </authorList>
    </citation>
    <scope>NUCLEOTIDE SEQUENCE [LARGE SCALE GENOMIC DNA]</scope>
    <source>
        <strain evidence="1 2">DSM 16189</strain>
    </source>
</reference>
<keyword evidence="2" id="KW-1185">Reference proteome</keyword>
<dbReference type="OrthoDB" id="2929251at2"/>
<dbReference type="AlphaFoldDB" id="A0A084GQ26"/>
<comment type="caution">
    <text evidence="1">The sequence shown here is derived from an EMBL/GenBank/DDBJ whole genome shotgun (WGS) entry which is preliminary data.</text>
</comment>
<name>A0A084GQ26_METID</name>
<dbReference type="Proteomes" id="UP000028549">
    <property type="component" value="Unassembled WGS sequence"/>
</dbReference>
<proteinExistence type="predicted"/>
<evidence type="ECO:0000313" key="1">
    <source>
        <dbReference type="EMBL" id="KEZ49438.1"/>
    </source>
</evidence>
<protein>
    <submittedName>
        <fullName evidence="1">Uncharacterized protein</fullName>
    </submittedName>
</protein>
<dbReference type="EMBL" id="JNVC02000011">
    <property type="protein sequence ID" value="KEZ49438.1"/>
    <property type="molecule type" value="Genomic_DNA"/>
</dbReference>
<sequence>MSKGFIFNDKEAQEMELLLEQELQIISNILIDDSLTFVQKRSLLEKRELLGNLYKIISGKIDFHFMKNNL</sequence>